<dbReference type="PANTHER" id="PTHR47791">
    <property type="entry name" value="MEIOTICALLY UP-REGULATED GENE 191 PROTEIN"/>
    <property type="match status" value="1"/>
</dbReference>
<dbReference type="PANTHER" id="PTHR47791:SF2">
    <property type="entry name" value="ENDO MANNANASE, GH76 FAMILY (EUROFUNG)"/>
    <property type="match status" value="1"/>
</dbReference>
<feature type="chain" id="PRO_5040938500" description="Glycoside hydrolase family 76 protein" evidence="2">
    <location>
        <begin position="35"/>
        <end position="285"/>
    </location>
</feature>
<gene>
    <name evidence="3" type="ORF">N7468_005159</name>
</gene>
<organism evidence="3 4">
    <name type="scientific">Penicillium chermesinum</name>
    <dbReference type="NCBI Taxonomy" id="63820"/>
    <lineage>
        <taxon>Eukaryota</taxon>
        <taxon>Fungi</taxon>
        <taxon>Dikarya</taxon>
        <taxon>Ascomycota</taxon>
        <taxon>Pezizomycotina</taxon>
        <taxon>Eurotiomycetes</taxon>
        <taxon>Eurotiomycetidae</taxon>
        <taxon>Eurotiales</taxon>
        <taxon>Aspergillaceae</taxon>
        <taxon>Penicillium</taxon>
    </lineage>
</organism>
<evidence type="ECO:0000313" key="3">
    <source>
        <dbReference type="EMBL" id="KAJ5232203.1"/>
    </source>
</evidence>
<reference evidence="3" key="2">
    <citation type="journal article" date="2023" name="IMA Fungus">
        <title>Comparative genomic study of the Penicillium genus elucidates a diverse pangenome and 15 lateral gene transfer events.</title>
        <authorList>
            <person name="Petersen C."/>
            <person name="Sorensen T."/>
            <person name="Nielsen M.R."/>
            <person name="Sondergaard T.E."/>
            <person name="Sorensen J.L."/>
            <person name="Fitzpatrick D.A."/>
            <person name="Frisvad J.C."/>
            <person name="Nielsen K.L."/>
        </authorList>
    </citation>
    <scope>NUCLEOTIDE SEQUENCE</scope>
    <source>
        <strain evidence="3">IBT 19713</strain>
    </source>
</reference>
<dbReference type="RefSeq" id="XP_058330196.1">
    <property type="nucleotide sequence ID" value="XM_058474456.1"/>
</dbReference>
<feature type="region of interest" description="Disordered" evidence="1">
    <location>
        <begin position="61"/>
        <end position="82"/>
    </location>
</feature>
<name>A0A9W9NYN0_9EURO</name>
<dbReference type="InterPro" id="IPR053169">
    <property type="entry name" value="MUG_Protein"/>
</dbReference>
<accession>A0A9W9NYN0</accession>
<dbReference type="Proteomes" id="UP001150941">
    <property type="component" value="Unassembled WGS sequence"/>
</dbReference>
<feature type="signal peptide" evidence="2">
    <location>
        <begin position="1"/>
        <end position="34"/>
    </location>
</feature>
<dbReference type="EMBL" id="JAPQKS010000004">
    <property type="protein sequence ID" value="KAJ5232203.1"/>
    <property type="molecule type" value="Genomic_DNA"/>
</dbReference>
<sequence>MVRPTLRASSGLSWSLYLTATLLFLISIAIKAQATPIQDVQKLLSDVLPAELRFALPFSSPVEDSEDLNLNEPESNSAQSSPAQTLQDLLDALTVMQDKYFSLWLAKWPTCIDWTAAVAGTHLTASLSSFSSHALNIADSARTPSPTTYDLPRTRTPSTASSATAYDDMLWVVLEWLESIKFQELHTDLHYPNQSASDAWYGTQFRDAAAHRARIFWDLAAVGWDRTLCGGGMVWNPSLIPYKNAITNELYISASIAMYLYFPGDPIDAPFMAEANALPTPLARP</sequence>
<dbReference type="AlphaFoldDB" id="A0A9W9NYN0"/>
<feature type="compositionally biased region" description="Polar residues" evidence="1">
    <location>
        <begin position="72"/>
        <end position="82"/>
    </location>
</feature>
<evidence type="ECO:0000313" key="4">
    <source>
        <dbReference type="Proteomes" id="UP001150941"/>
    </source>
</evidence>
<reference evidence="3" key="1">
    <citation type="submission" date="2022-11" db="EMBL/GenBank/DDBJ databases">
        <authorList>
            <person name="Petersen C."/>
        </authorList>
    </citation>
    <scope>NUCLEOTIDE SEQUENCE</scope>
    <source>
        <strain evidence="3">IBT 19713</strain>
    </source>
</reference>
<comment type="caution">
    <text evidence="3">The sequence shown here is derived from an EMBL/GenBank/DDBJ whole genome shotgun (WGS) entry which is preliminary data.</text>
</comment>
<proteinExistence type="predicted"/>
<dbReference type="GeneID" id="83201759"/>
<evidence type="ECO:0008006" key="5">
    <source>
        <dbReference type="Google" id="ProtNLM"/>
    </source>
</evidence>
<keyword evidence="2" id="KW-0732">Signal</keyword>
<dbReference type="OrthoDB" id="4104179at2759"/>
<dbReference type="Gene3D" id="1.50.10.20">
    <property type="match status" value="1"/>
</dbReference>
<evidence type="ECO:0000256" key="1">
    <source>
        <dbReference type="SAM" id="MobiDB-lite"/>
    </source>
</evidence>
<keyword evidence="4" id="KW-1185">Reference proteome</keyword>
<evidence type="ECO:0000256" key="2">
    <source>
        <dbReference type="SAM" id="SignalP"/>
    </source>
</evidence>
<protein>
    <recommendedName>
        <fullName evidence="5">Glycoside hydrolase family 76 protein</fullName>
    </recommendedName>
</protein>